<protein>
    <submittedName>
        <fullName evidence="3">Uncharacterized protein</fullName>
    </submittedName>
</protein>
<dbReference type="EMBL" id="AGNL01048294">
    <property type="protein sequence ID" value="EJK45724.1"/>
    <property type="molecule type" value="Genomic_DNA"/>
</dbReference>
<reference evidence="3 4" key="1">
    <citation type="journal article" date="2012" name="Genome Biol.">
        <title>Genome and low-iron response of an oceanic diatom adapted to chronic iron limitation.</title>
        <authorList>
            <person name="Lommer M."/>
            <person name="Specht M."/>
            <person name="Roy A.S."/>
            <person name="Kraemer L."/>
            <person name="Andreson R."/>
            <person name="Gutowska M.A."/>
            <person name="Wolf J."/>
            <person name="Bergner S.V."/>
            <person name="Schilhabel M.B."/>
            <person name="Klostermeier U.C."/>
            <person name="Beiko R.G."/>
            <person name="Rosenstiel P."/>
            <person name="Hippler M."/>
            <person name="Laroche J."/>
        </authorList>
    </citation>
    <scope>NUCLEOTIDE SEQUENCE [LARGE SCALE GENOMIC DNA]</scope>
    <source>
        <strain evidence="3 4">CCMP1005</strain>
    </source>
</reference>
<comment type="caution">
    <text evidence="3">The sequence shown here is derived from an EMBL/GenBank/DDBJ whole genome shotgun (WGS) entry which is preliminary data.</text>
</comment>
<dbReference type="Pfam" id="PF08238">
    <property type="entry name" value="Sel1"/>
    <property type="match status" value="3"/>
</dbReference>
<evidence type="ECO:0000256" key="1">
    <source>
        <dbReference type="ARBA" id="ARBA00038101"/>
    </source>
</evidence>
<comment type="similarity">
    <text evidence="1">Belongs to the sel-1 family.</text>
</comment>
<gene>
    <name evidence="3" type="ORF">THAOC_35642</name>
</gene>
<dbReference type="InterPro" id="IPR050767">
    <property type="entry name" value="Sel1_AlgK"/>
</dbReference>
<name>K0R328_THAOC</name>
<dbReference type="InterPro" id="IPR011990">
    <property type="entry name" value="TPR-like_helical_dom_sf"/>
</dbReference>
<evidence type="ECO:0000256" key="2">
    <source>
        <dbReference type="SAM" id="MobiDB-lite"/>
    </source>
</evidence>
<accession>K0R328</accession>
<sequence length="314" mass="34788">RDGVPEEAPAASRAPGVGREPKWGGLRRGRCGVFPLAVAVVRVTGHRKLGRHDDDDIRIQFCVGFNPDLRRVRTRTAGWLVQQGTVGTQAEHQEMRRVRRRRESAGADEEGPHEVGGGRLPDLLPSPATRLWPVYVHAVLREGEAESQSLAMIQKRVDAGNPVAMCHLWNRYTSGLYGLEKDVARAIELIERAAVLGSKRAHSKLGYLYHVGAADVEKDTAKAIRHYEAAAIKGDAHARCNLGIIEDKARNYDIALQHYMIAAKLGHQGSLNNIKKMFMDGLATKSDYAEALRGHQSAVEEMRSPDREEALVFR</sequence>
<proteinExistence type="inferred from homology"/>
<dbReference type="Proteomes" id="UP000266841">
    <property type="component" value="Unassembled WGS sequence"/>
</dbReference>
<feature type="region of interest" description="Disordered" evidence="2">
    <location>
        <begin position="1"/>
        <end position="24"/>
    </location>
</feature>
<dbReference type="AlphaFoldDB" id="K0R328"/>
<evidence type="ECO:0000313" key="4">
    <source>
        <dbReference type="Proteomes" id="UP000266841"/>
    </source>
</evidence>
<feature type="non-terminal residue" evidence="3">
    <location>
        <position position="1"/>
    </location>
</feature>
<evidence type="ECO:0000313" key="3">
    <source>
        <dbReference type="EMBL" id="EJK45724.1"/>
    </source>
</evidence>
<dbReference type="Gene3D" id="1.25.40.10">
    <property type="entry name" value="Tetratricopeptide repeat domain"/>
    <property type="match status" value="1"/>
</dbReference>
<dbReference type="SMART" id="SM00671">
    <property type="entry name" value="SEL1"/>
    <property type="match status" value="3"/>
</dbReference>
<dbReference type="OrthoDB" id="40126at2759"/>
<organism evidence="3 4">
    <name type="scientific">Thalassiosira oceanica</name>
    <name type="common">Marine diatom</name>
    <dbReference type="NCBI Taxonomy" id="159749"/>
    <lineage>
        <taxon>Eukaryota</taxon>
        <taxon>Sar</taxon>
        <taxon>Stramenopiles</taxon>
        <taxon>Ochrophyta</taxon>
        <taxon>Bacillariophyta</taxon>
        <taxon>Coscinodiscophyceae</taxon>
        <taxon>Thalassiosirophycidae</taxon>
        <taxon>Thalassiosirales</taxon>
        <taxon>Thalassiosiraceae</taxon>
        <taxon>Thalassiosira</taxon>
    </lineage>
</organism>
<dbReference type="SUPFAM" id="SSF81901">
    <property type="entry name" value="HCP-like"/>
    <property type="match status" value="1"/>
</dbReference>
<dbReference type="eggNOG" id="KOG1550">
    <property type="taxonomic scope" value="Eukaryota"/>
</dbReference>
<dbReference type="InterPro" id="IPR006597">
    <property type="entry name" value="Sel1-like"/>
</dbReference>
<dbReference type="PANTHER" id="PTHR11102:SF160">
    <property type="entry name" value="ERAD-ASSOCIATED E3 UBIQUITIN-PROTEIN LIGASE COMPONENT HRD3"/>
    <property type="match status" value="1"/>
</dbReference>
<keyword evidence="4" id="KW-1185">Reference proteome</keyword>
<feature type="region of interest" description="Disordered" evidence="2">
    <location>
        <begin position="86"/>
        <end position="120"/>
    </location>
</feature>
<dbReference type="PANTHER" id="PTHR11102">
    <property type="entry name" value="SEL-1-LIKE PROTEIN"/>
    <property type="match status" value="1"/>
</dbReference>